<keyword evidence="2" id="KW-1185">Reference proteome</keyword>
<dbReference type="AlphaFoldDB" id="A0A0E0DWW0"/>
<proteinExistence type="predicted"/>
<protein>
    <submittedName>
        <fullName evidence="1">Uncharacterized protein</fullName>
    </submittedName>
</protein>
<dbReference type="EnsemblPlants" id="OMERI06G03510.6">
    <property type="protein sequence ID" value="OMERI06G03510.6"/>
    <property type="gene ID" value="OMERI06G03510"/>
</dbReference>
<name>A0A0E0DWW0_9ORYZ</name>
<reference evidence="1" key="2">
    <citation type="submission" date="2018-05" db="EMBL/GenBank/DDBJ databases">
        <title>OmerRS3 (Oryza meridionalis Reference Sequence Version 3).</title>
        <authorList>
            <person name="Zhang J."/>
            <person name="Kudrna D."/>
            <person name="Lee S."/>
            <person name="Talag J."/>
            <person name="Welchert J."/>
            <person name="Wing R.A."/>
        </authorList>
    </citation>
    <scope>NUCLEOTIDE SEQUENCE [LARGE SCALE GENOMIC DNA]</scope>
    <source>
        <strain evidence="1">cv. OR44</strain>
    </source>
</reference>
<evidence type="ECO:0000313" key="2">
    <source>
        <dbReference type="Proteomes" id="UP000008021"/>
    </source>
</evidence>
<evidence type="ECO:0000313" key="1">
    <source>
        <dbReference type="EnsemblPlants" id="OMERI06G03510.6"/>
    </source>
</evidence>
<sequence length="107" mass="11350">MSNADFPEPIIVTFFPLTNSAALSMSENLNAVVGAWSLVDSKVCAQTPPMVSSASNTIGLNPLSSECLHAARPLTPAPMMPTLFLSIFLLCVQVLGRKEEDGVGGWE</sequence>
<accession>A0A0E0DWW0</accession>
<dbReference type="Proteomes" id="UP000008021">
    <property type="component" value="Chromosome 6"/>
</dbReference>
<dbReference type="HOGENOM" id="CLU_2214158_0_0_1"/>
<dbReference type="Gramene" id="OMERI06G03510.6">
    <property type="protein sequence ID" value="OMERI06G03510.6"/>
    <property type="gene ID" value="OMERI06G03510"/>
</dbReference>
<organism evidence="1">
    <name type="scientific">Oryza meridionalis</name>
    <dbReference type="NCBI Taxonomy" id="40149"/>
    <lineage>
        <taxon>Eukaryota</taxon>
        <taxon>Viridiplantae</taxon>
        <taxon>Streptophyta</taxon>
        <taxon>Embryophyta</taxon>
        <taxon>Tracheophyta</taxon>
        <taxon>Spermatophyta</taxon>
        <taxon>Magnoliopsida</taxon>
        <taxon>Liliopsida</taxon>
        <taxon>Poales</taxon>
        <taxon>Poaceae</taxon>
        <taxon>BOP clade</taxon>
        <taxon>Oryzoideae</taxon>
        <taxon>Oryzeae</taxon>
        <taxon>Oryzinae</taxon>
        <taxon>Oryza</taxon>
    </lineage>
</organism>
<reference evidence="1" key="1">
    <citation type="submission" date="2015-04" db="UniProtKB">
        <authorList>
            <consortium name="EnsemblPlants"/>
        </authorList>
    </citation>
    <scope>IDENTIFICATION</scope>
</reference>